<evidence type="ECO:0000256" key="1">
    <source>
        <dbReference type="ARBA" id="ARBA00004613"/>
    </source>
</evidence>
<dbReference type="RefSeq" id="WP_119778674.1">
    <property type="nucleotide sequence ID" value="NZ_QYUK01000011.1"/>
</dbReference>
<sequence length="573" mass="57529">MDDVLDGAGGKDHLRGVGGNDLLTGGPGGDILDGGEGDDTVSFAGSTRGVVADLVAGTATGPGLGNDTLISIENIIGTAGADDLSGTDGDNRIDGGLGADRMAGRLGNDTYVVDDAGDVVVEAPGAGTDTVETTLAAYKLGNDVENLVYVGTGNFIGTGSVGVNLLVGGDGDDTLNGGFRHDTLRGGLGNDTYIVDEDTVEEAADAGYDTVEATYDIVLGDNLEALLFRGTRANVGTGNALDNVMTDNGAAGELNGEAGNDQLFGRAGNDIMRAGTGNDLLDGGTGDDFMRGSEGDDTYIVDTLGDVVTEAHGDGYDTVRSAVSFTLSGGFEELIITTRSAANGTGNNLENYIQGGGGANVLQGLTGDDHLVGGSGNDTLDGGTGIDWMTGGAGNDSYVVDNASDVVDEGSFAGGPVSGSGNDTVQTTLQAYSLSAVYGSASGTPGTSTNDIENLVLLGTRNSTATGNALNNHLTGNVGNNTLTGLGGADTLTGGVGRDTFVFGAGFGKDTITDFEADDVIRFQDGLFAGFADIMAHAVQSDTAVVITWSAGNKLTLADTLLGDLQSDDFLFA</sequence>
<dbReference type="InterPro" id="IPR050557">
    <property type="entry name" value="RTX_toxin/Mannuronan_C5-epim"/>
</dbReference>
<dbReference type="EMBL" id="QYUK01000011">
    <property type="protein sequence ID" value="RJF88039.1"/>
    <property type="molecule type" value="Genomic_DNA"/>
</dbReference>
<keyword evidence="2" id="KW-0964">Secreted</keyword>
<feature type="region of interest" description="Disordered" evidence="3">
    <location>
        <begin position="1"/>
        <end position="20"/>
    </location>
</feature>
<accession>A0A418WDL1</accession>
<comment type="subcellular location">
    <subcellularLocation>
        <location evidence="1">Secreted</location>
    </subcellularLocation>
</comment>
<dbReference type="InterPro" id="IPR001343">
    <property type="entry name" value="Hemolysn_Ca-bd"/>
</dbReference>
<dbReference type="PANTHER" id="PTHR38340">
    <property type="entry name" value="S-LAYER PROTEIN"/>
    <property type="match status" value="1"/>
</dbReference>
<dbReference type="PANTHER" id="PTHR38340:SF1">
    <property type="entry name" value="S-LAYER PROTEIN"/>
    <property type="match status" value="1"/>
</dbReference>
<gene>
    <name evidence="4" type="ORF">D3874_14280</name>
</gene>
<evidence type="ECO:0000256" key="2">
    <source>
        <dbReference type="ARBA" id="ARBA00022525"/>
    </source>
</evidence>
<dbReference type="AlphaFoldDB" id="A0A418WDL1"/>
<dbReference type="PROSITE" id="PS00330">
    <property type="entry name" value="HEMOLYSIN_CALCIUM"/>
    <property type="match status" value="3"/>
</dbReference>
<reference evidence="4 5" key="1">
    <citation type="submission" date="2018-09" db="EMBL/GenBank/DDBJ databases">
        <authorList>
            <person name="Zhu H."/>
        </authorList>
    </citation>
    <scope>NUCLEOTIDE SEQUENCE [LARGE SCALE GENOMIC DNA]</scope>
    <source>
        <strain evidence="4 5">K1W22B-8</strain>
    </source>
</reference>
<dbReference type="PRINTS" id="PR00313">
    <property type="entry name" value="CABNDNGRPT"/>
</dbReference>
<keyword evidence="5" id="KW-1185">Reference proteome</keyword>
<dbReference type="InterPro" id="IPR011049">
    <property type="entry name" value="Serralysin-like_metalloprot_C"/>
</dbReference>
<dbReference type="Pfam" id="PF00353">
    <property type="entry name" value="HemolysinCabind"/>
    <property type="match status" value="6"/>
</dbReference>
<dbReference type="InterPro" id="IPR018511">
    <property type="entry name" value="Hemolysin-typ_Ca-bd_CS"/>
</dbReference>
<proteinExistence type="predicted"/>
<comment type="caution">
    <text evidence="4">The sequence shown here is derived from an EMBL/GenBank/DDBJ whole genome shotgun (WGS) entry which is preliminary data.</text>
</comment>
<dbReference type="Gene3D" id="2.150.10.10">
    <property type="entry name" value="Serralysin-like metalloprotease, C-terminal"/>
    <property type="match status" value="5"/>
</dbReference>
<dbReference type="GO" id="GO:0005576">
    <property type="term" value="C:extracellular region"/>
    <property type="evidence" value="ECO:0007669"/>
    <property type="project" value="UniProtKB-SubCell"/>
</dbReference>
<dbReference type="GO" id="GO:0005509">
    <property type="term" value="F:calcium ion binding"/>
    <property type="evidence" value="ECO:0007669"/>
    <property type="project" value="InterPro"/>
</dbReference>
<dbReference type="OrthoDB" id="7282531at2"/>
<protein>
    <submittedName>
        <fullName evidence="4">Calcium-binding protein</fullName>
    </submittedName>
</protein>
<organism evidence="4 5">
    <name type="scientific">Oleomonas cavernae</name>
    <dbReference type="NCBI Taxonomy" id="2320859"/>
    <lineage>
        <taxon>Bacteria</taxon>
        <taxon>Pseudomonadati</taxon>
        <taxon>Pseudomonadota</taxon>
        <taxon>Alphaproteobacteria</taxon>
        <taxon>Acetobacterales</taxon>
        <taxon>Acetobacteraceae</taxon>
        <taxon>Oleomonas</taxon>
    </lineage>
</organism>
<dbReference type="Proteomes" id="UP000284605">
    <property type="component" value="Unassembled WGS sequence"/>
</dbReference>
<evidence type="ECO:0000313" key="4">
    <source>
        <dbReference type="EMBL" id="RJF88039.1"/>
    </source>
</evidence>
<evidence type="ECO:0000313" key="5">
    <source>
        <dbReference type="Proteomes" id="UP000284605"/>
    </source>
</evidence>
<name>A0A418WDL1_9PROT</name>
<dbReference type="SUPFAM" id="SSF51120">
    <property type="entry name" value="beta-Roll"/>
    <property type="match status" value="5"/>
</dbReference>
<evidence type="ECO:0000256" key="3">
    <source>
        <dbReference type="SAM" id="MobiDB-lite"/>
    </source>
</evidence>